<dbReference type="PANTHER" id="PTHR21564:SF2">
    <property type="entry name" value="ZINC FINGER PROTEIN 609"/>
    <property type="match status" value="1"/>
</dbReference>
<feature type="compositionally biased region" description="Basic and acidic residues" evidence="1">
    <location>
        <begin position="133"/>
        <end position="149"/>
    </location>
</feature>
<reference evidence="2" key="4">
    <citation type="submission" date="2025-08" db="UniProtKB">
        <authorList>
            <consortium name="Ensembl"/>
        </authorList>
    </citation>
    <scope>IDENTIFICATION</scope>
</reference>
<proteinExistence type="predicted"/>
<dbReference type="Ensembl" id="ENSCMIT00000011269.1">
    <property type="protein sequence ID" value="ENSCMIP00000010991.1"/>
    <property type="gene ID" value="ENSCMIG00000005763.1"/>
</dbReference>
<accession>A0A4W3H5I9</accession>
<evidence type="ECO:0000313" key="2">
    <source>
        <dbReference type="Ensembl" id="ENSCMIP00000010991.1"/>
    </source>
</evidence>
<keyword evidence="3" id="KW-1185">Reference proteome</keyword>
<feature type="compositionally biased region" description="Basic and acidic residues" evidence="1">
    <location>
        <begin position="88"/>
        <end position="97"/>
    </location>
</feature>
<evidence type="ECO:0000256" key="1">
    <source>
        <dbReference type="SAM" id="MobiDB-lite"/>
    </source>
</evidence>
<feature type="region of interest" description="Disordered" evidence="1">
    <location>
        <begin position="1"/>
        <end position="21"/>
    </location>
</feature>
<dbReference type="GO" id="GO:0006357">
    <property type="term" value="P:regulation of transcription by RNA polymerase II"/>
    <property type="evidence" value="ECO:0007669"/>
    <property type="project" value="TreeGrafter"/>
</dbReference>
<dbReference type="AlphaFoldDB" id="A0A4W3H5I9"/>
<dbReference type="GO" id="GO:0005634">
    <property type="term" value="C:nucleus"/>
    <property type="evidence" value="ECO:0007669"/>
    <property type="project" value="TreeGrafter"/>
</dbReference>
<feature type="compositionally biased region" description="Polar residues" evidence="1">
    <location>
        <begin position="120"/>
        <end position="130"/>
    </location>
</feature>
<organism evidence="2 3">
    <name type="scientific">Callorhinchus milii</name>
    <name type="common">Ghost shark</name>
    <dbReference type="NCBI Taxonomy" id="7868"/>
    <lineage>
        <taxon>Eukaryota</taxon>
        <taxon>Metazoa</taxon>
        <taxon>Chordata</taxon>
        <taxon>Craniata</taxon>
        <taxon>Vertebrata</taxon>
        <taxon>Chondrichthyes</taxon>
        <taxon>Holocephali</taxon>
        <taxon>Chimaeriformes</taxon>
        <taxon>Callorhinchidae</taxon>
        <taxon>Callorhinchus</taxon>
    </lineage>
</organism>
<reference evidence="3" key="2">
    <citation type="journal article" date="2007" name="PLoS Biol.">
        <title>Survey sequencing and comparative analysis of the elephant shark (Callorhinchus milii) genome.</title>
        <authorList>
            <person name="Venkatesh B."/>
            <person name="Kirkness E.F."/>
            <person name="Loh Y.H."/>
            <person name="Halpern A.L."/>
            <person name="Lee A.P."/>
            <person name="Johnson J."/>
            <person name="Dandona N."/>
            <person name="Viswanathan L.D."/>
            <person name="Tay A."/>
            <person name="Venter J.C."/>
            <person name="Strausberg R.L."/>
            <person name="Brenner S."/>
        </authorList>
    </citation>
    <scope>NUCLEOTIDE SEQUENCE [LARGE SCALE GENOMIC DNA]</scope>
</reference>
<reference evidence="2" key="5">
    <citation type="submission" date="2025-09" db="UniProtKB">
        <authorList>
            <consortium name="Ensembl"/>
        </authorList>
    </citation>
    <scope>IDENTIFICATION</scope>
</reference>
<dbReference type="GeneTree" id="ENSGT00390000008748"/>
<sequence length="208" mass="22634">MCSEARSASSDECRSIGKDPRSGLHIAVSSPLAQHPSYMPYVHGYPYGKPYESAHPGFRGVTPMMMQNYPGSYLSSSFSFSPYASKVPGHEDGERARGSPGVSNKSSSESIALDILQQHASQYKSRSPTMSEKLPHERGERELDKDRPRSSPSQRQLPSHHHMGMGYPLLPGQYELPYATGLSSPALVASQQAAAQASASNLFPPARR</sequence>
<dbReference type="STRING" id="7868.ENSCMIP00000010991"/>
<reference evidence="3" key="1">
    <citation type="journal article" date="2006" name="Science">
        <title>Ancient noncoding elements conserved in the human genome.</title>
        <authorList>
            <person name="Venkatesh B."/>
            <person name="Kirkness E.F."/>
            <person name="Loh Y.H."/>
            <person name="Halpern A.L."/>
            <person name="Lee A.P."/>
            <person name="Johnson J."/>
            <person name="Dandona N."/>
            <person name="Viswanathan L.D."/>
            <person name="Tay A."/>
            <person name="Venter J.C."/>
            <person name="Strausberg R.L."/>
            <person name="Brenner S."/>
        </authorList>
    </citation>
    <scope>NUCLEOTIDE SEQUENCE [LARGE SCALE GENOMIC DNA]</scope>
</reference>
<protein>
    <submittedName>
        <fullName evidence="2">Uncharacterized protein</fullName>
    </submittedName>
</protein>
<feature type="region of interest" description="Disordered" evidence="1">
    <location>
        <begin position="85"/>
        <end position="108"/>
    </location>
</feature>
<reference evidence="3" key="3">
    <citation type="journal article" date="2014" name="Nature">
        <title>Elephant shark genome provides unique insights into gnathostome evolution.</title>
        <authorList>
            <consortium name="International Elephant Shark Genome Sequencing Consortium"/>
            <person name="Venkatesh B."/>
            <person name="Lee A.P."/>
            <person name="Ravi V."/>
            <person name="Maurya A.K."/>
            <person name="Lian M.M."/>
            <person name="Swann J.B."/>
            <person name="Ohta Y."/>
            <person name="Flajnik M.F."/>
            <person name="Sutoh Y."/>
            <person name="Kasahara M."/>
            <person name="Hoon S."/>
            <person name="Gangu V."/>
            <person name="Roy S.W."/>
            <person name="Irimia M."/>
            <person name="Korzh V."/>
            <person name="Kondrychyn I."/>
            <person name="Lim Z.W."/>
            <person name="Tay B.H."/>
            <person name="Tohari S."/>
            <person name="Kong K.W."/>
            <person name="Ho S."/>
            <person name="Lorente-Galdos B."/>
            <person name="Quilez J."/>
            <person name="Marques-Bonet T."/>
            <person name="Raney B.J."/>
            <person name="Ingham P.W."/>
            <person name="Tay A."/>
            <person name="Hillier L.W."/>
            <person name="Minx P."/>
            <person name="Boehm T."/>
            <person name="Wilson R.K."/>
            <person name="Brenner S."/>
            <person name="Warren W.C."/>
        </authorList>
    </citation>
    <scope>NUCLEOTIDE SEQUENCE [LARGE SCALE GENOMIC DNA]</scope>
</reference>
<dbReference type="PANTHER" id="PTHR21564">
    <property type="entry name" value="BRAKELESS PROTEIN"/>
    <property type="match status" value="1"/>
</dbReference>
<dbReference type="InParanoid" id="A0A4W3H5I9"/>
<feature type="compositionally biased region" description="Basic and acidic residues" evidence="1">
    <location>
        <begin position="9"/>
        <end position="21"/>
    </location>
</feature>
<feature type="region of interest" description="Disordered" evidence="1">
    <location>
        <begin position="120"/>
        <end position="170"/>
    </location>
</feature>
<dbReference type="InterPro" id="IPR040010">
    <property type="entry name" value="ZN608/ZN609"/>
</dbReference>
<name>A0A4W3H5I9_CALMI</name>
<evidence type="ECO:0000313" key="3">
    <source>
        <dbReference type="Proteomes" id="UP000314986"/>
    </source>
</evidence>
<dbReference type="Proteomes" id="UP000314986">
    <property type="component" value="Unassembled WGS sequence"/>
</dbReference>